<dbReference type="InterPro" id="IPR001173">
    <property type="entry name" value="Glyco_trans_2-like"/>
</dbReference>
<feature type="transmembrane region" description="Helical" evidence="15">
    <location>
        <begin position="36"/>
        <end position="58"/>
    </location>
</feature>
<dbReference type="EMBL" id="CP001854">
    <property type="protein sequence ID" value="ADB49804.1"/>
    <property type="molecule type" value="Genomic_DNA"/>
</dbReference>
<dbReference type="PANTHER" id="PTHR22913:SF12">
    <property type="entry name" value="MANNURONAN SYNTHASE"/>
    <property type="match status" value="1"/>
</dbReference>
<dbReference type="GO" id="GO:0085029">
    <property type="term" value="P:extracellular matrix assembly"/>
    <property type="evidence" value="ECO:0007669"/>
    <property type="project" value="TreeGrafter"/>
</dbReference>
<sequence length="433" mass="48302" precursor="true">MANWADHAMRVVAAAYLALLLALAVAYHGLWFDEVAGDALFAIYGLVVVSYIVSRFVLSIPYRPPRDVGHEPHVAIVMPAFNEEAVVARSLRSLLALDYPVDKLELVAIDDGSTDETLARMREVAAESPRVRVIELGRNQGKRAAMAAGMRATDAEILAFVDSDSSLDPDALHKLVQGFAEPGVGAVCGHADVANVDDSWLTRMQVVRYFVAFQVVKASESIFACVTCCSGCFAAYRRDAILPHLDWWEHQTFLRSPATFGDDRALTNVVLRDWKVRYAANAVSHTVVPHTMRQFLRQQLRWKRSWTRESLILARFVWRKYPVAALSAYVGIAIALVAPIVAVRAIVWLPLVEGRGAPLVYLAGIYMLAVAYGLYYVACRRRYDPRWVYGIAFCFFYLCFMLWQTYWAILTARSTSWGTRPATAGQPALEVGS</sequence>
<dbReference type="EC" id="2.4.1.212" evidence="4"/>
<keyword evidence="5" id="KW-1003">Cell membrane</keyword>
<dbReference type="CDD" id="cd06423">
    <property type="entry name" value="CESA_like"/>
    <property type="match status" value="1"/>
</dbReference>
<comment type="catalytic activity">
    <reaction evidence="14">
        <text>N-acetyl-beta-D-glucosaminyl-(1-&gt;4)-[hyaluronan](n) + UDP-alpha-D-glucuronate = [hyaluronan](n+1) + UDP + H(+)</text>
        <dbReference type="Rhea" id="RHEA:12528"/>
        <dbReference type="Rhea" id="RHEA-COMP:12585"/>
        <dbReference type="Rhea" id="RHEA-COMP:12587"/>
        <dbReference type="ChEBI" id="CHEBI:15378"/>
        <dbReference type="ChEBI" id="CHEBI:58052"/>
        <dbReference type="ChEBI" id="CHEBI:58223"/>
        <dbReference type="ChEBI" id="CHEBI:132153"/>
        <dbReference type="ChEBI" id="CHEBI:132154"/>
        <dbReference type="EC" id="2.4.1.212"/>
    </reaction>
</comment>
<evidence type="ECO:0000256" key="1">
    <source>
        <dbReference type="ARBA" id="ARBA00004236"/>
    </source>
</evidence>
<comment type="similarity">
    <text evidence="3">Belongs to the NodC/HAS family.</text>
</comment>
<keyword evidence="7 17" id="KW-0808">Transferase</keyword>
<dbReference type="KEGG" id="cwo:Cwoe_1375"/>
<evidence type="ECO:0000256" key="15">
    <source>
        <dbReference type="SAM" id="Phobius"/>
    </source>
</evidence>
<dbReference type="OrthoDB" id="9797391at2"/>
<feature type="transmembrane region" description="Helical" evidence="15">
    <location>
        <begin position="323"/>
        <end position="347"/>
    </location>
</feature>
<keyword evidence="18" id="KW-1185">Reference proteome</keyword>
<dbReference type="GO" id="GO:0005886">
    <property type="term" value="C:plasma membrane"/>
    <property type="evidence" value="ECO:0007669"/>
    <property type="project" value="UniProtKB-SubCell"/>
</dbReference>
<evidence type="ECO:0000256" key="8">
    <source>
        <dbReference type="ARBA" id="ARBA00023136"/>
    </source>
</evidence>
<feature type="transmembrane region" description="Helical" evidence="15">
    <location>
        <begin position="359"/>
        <end position="378"/>
    </location>
</feature>
<dbReference type="SUPFAM" id="SSF53448">
    <property type="entry name" value="Nucleotide-diphospho-sugar transferases"/>
    <property type="match status" value="1"/>
</dbReference>
<evidence type="ECO:0000256" key="13">
    <source>
        <dbReference type="ARBA" id="ARBA00047709"/>
    </source>
</evidence>
<dbReference type="eggNOG" id="COG1215">
    <property type="taxonomic scope" value="Bacteria"/>
</dbReference>
<dbReference type="Gene3D" id="3.90.550.10">
    <property type="entry name" value="Spore Coat Polysaccharide Biosynthesis Protein SpsA, Chain A"/>
    <property type="match status" value="1"/>
</dbReference>
<evidence type="ECO:0000256" key="12">
    <source>
        <dbReference type="ARBA" id="ARBA00043237"/>
    </source>
</evidence>
<dbReference type="GO" id="GO:0050501">
    <property type="term" value="F:hyaluronan synthase activity"/>
    <property type="evidence" value="ECO:0007669"/>
    <property type="project" value="UniProtKB-EC"/>
</dbReference>
<reference evidence="18" key="2">
    <citation type="submission" date="2010-01" db="EMBL/GenBank/DDBJ databases">
        <title>The complete genome of Conexibacter woesei DSM 14684.</title>
        <authorList>
            <consortium name="US DOE Joint Genome Institute (JGI-PGF)"/>
            <person name="Lucas S."/>
            <person name="Copeland A."/>
            <person name="Lapidus A."/>
            <person name="Glavina del Rio T."/>
            <person name="Dalin E."/>
            <person name="Tice H."/>
            <person name="Bruce D."/>
            <person name="Goodwin L."/>
            <person name="Pitluck S."/>
            <person name="Kyrpides N."/>
            <person name="Mavromatis K."/>
            <person name="Ivanova N."/>
            <person name="Mikhailova N."/>
            <person name="Chertkov O."/>
            <person name="Brettin T."/>
            <person name="Detter J.C."/>
            <person name="Han C."/>
            <person name="Larimer F."/>
            <person name="Land M."/>
            <person name="Hauser L."/>
            <person name="Markowitz V."/>
            <person name="Cheng J.-F."/>
            <person name="Hugenholtz P."/>
            <person name="Woyke T."/>
            <person name="Wu D."/>
            <person name="Pukall R."/>
            <person name="Steenblock K."/>
            <person name="Schneider S."/>
            <person name="Klenk H.-P."/>
            <person name="Eisen J.A."/>
        </authorList>
    </citation>
    <scope>NUCLEOTIDE SEQUENCE [LARGE SCALE GENOMIC DNA]</scope>
    <source>
        <strain evidence="18">DSM 14684 / CIP 108061 / JCM 11494 / NBRC 100937 / ID131577</strain>
    </source>
</reference>
<evidence type="ECO:0000256" key="2">
    <source>
        <dbReference type="ARBA" id="ARBA00004698"/>
    </source>
</evidence>
<evidence type="ECO:0000256" key="11">
    <source>
        <dbReference type="ARBA" id="ARBA00042148"/>
    </source>
</evidence>
<evidence type="ECO:0000313" key="17">
    <source>
        <dbReference type="EMBL" id="ADB49804.1"/>
    </source>
</evidence>
<evidence type="ECO:0000256" key="9">
    <source>
        <dbReference type="ARBA" id="ARBA00037408"/>
    </source>
</evidence>
<dbReference type="STRING" id="469383.Cwoe_1375"/>
<evidence type="ECO:0000256" key="3">
    <source>
        <dbReference type="ARBA" id="ARBA00006782"/>
    </source>
</evidence>
<dbReference type="CAZy" id="GT2">
    <property type="family name" value="Glycosyltransferase Family 2"/>
</dbReference>
<dbReference type="HOGENOM" id="CLU_029695_4_2_11"/>
<evidence type="ECO:0000259" key="16">
    <source>
        <dbReference type="Pfam" id="PF00535"/>
    </source>
</evidence>
<gene>
    <name evidence="17" type="ordered locus">Cwoe_1375</name>
</gene>
<reference evidence="17 18" key="1">
    <citation type="journal article" date="2010" name="Stand. Genomic Sci.">
        <title>Complete genome sequence of Conexibacter woesei type strain (ID131577).</title>
        <authorList>
            <person name="Pukall R."/>
            <person name="Lapidus A."/>
            <person name="Glavina Del Rio T."/>
            <person name="Copeland A."/>
            <person name="Tice H."/>
            <person name="Cheng J.-F."/>
            <person name="Lucas S."/>
            <person name="Chen F."/>
            <person name="Nolan M."/>
            <person name="Bruce D."/>
            <person name="Goodwin L."/>
            <person name="Pitluck S."/>
            <person name="Mavromatis K."/>
            <person name="Ivanova N."/>
            <person name="Ovchinnikova G."/>
            <person name="Pati A."/>
            <person name="Chen A."/>
            <person name="Palaniappan K."/>
            <person name="Land M."/>
            <person name="Hauser L."/>
            <person name="Chang Y.-J."/>
            <person name="Jeffries C.D."/>
            <person name="Chain P."/>
            <person name="Meincke L."/>
            <person name="Sims D."/>
            <person name="Brettin T."/>
            <person name="Detter J.C."/>
            <person name="Rohde M."/>
            <person name="Goeker M."/>
            <person name="Bristow J."/>
            <person name="Eisen J.A."/>
            <person name="Markowitz V."/>
            <person name="Kyrpides N.C."/>
            <person name="Klenk H.-P."/>
            <person name="Hugenholtz P."/>
        </authorList>
    </citation>
    <scope>NUCLEOTIDE SEQUENCE [LARGE SCALE GENOMIC DNA]</scope>
    <source>
        <strain evidence="18">DSM 14684 / CIP 108061 / JCM 11494 / NBRC 100937 / ID131577</strain>
    </source>
</reference>
<evidence type="ECO:0000256" key="7">
    <source>
        <dbReference type="ARBA" id="ARBA00022679"/>
    </source>
</evidence>
<dbReference type="GO" id="GO:0030213">
    <property type="term" value="P:hyaluronan biosynthetic process"/>
    <property type="evidence" value="ECO:0007669"/>
    <property type="project" value="TreeGrafter"/>
</dbReference>
<evidence type="ECO:0000256" key="14">
    <source>
        <dbReference type="ARBA" id="ARBA00048168"/>
    </source>
</evidence>
<evidence type="ECO:0000256" key="6">
    <source>
        <dbReference type="ARBA" id="ARBA00022676"/>
    </source>
</evidence>
<feature type="transmembrane region" description="Helical" evidence="15">
    <location>
        <begin position="387"/>
        <end position="409"/>
    </location>
</feature>
<keyword evidence="15" id="KW-0812">Transmembrane</keyword>
<dbReference type="RefSeq" id="WP_012932855.1">
    <property type="nucleotide sequence ID" value="NC_013739.1"/>
</dbReference>
<comment type="subcellular location">
    <subcellularLocation>
        <location evidence="1">Cell membrane</location>
    </subcellularLocation>
</comment>
<evidence type="ECO:0000256" key="5">
    <source>
        <dbReference type="ARBA" id="ARBA00022475"/>
    </source>
</evidence>
<proteinExistence type="inferred from homology"/>
<comment type="catalytic activity">
    <reaction evidence="13">
        <text>[hyaluronan](n) + UDP-N-acetyl-alpha-D-glucosamine = N-acetyl-beta-D-glucosaminyl-(1-&gt;4)-[hyaluronan](n) + UDP + H(+)</text>
        <dbReference type="Rhea" id="RHEA:20465"/>
        <dbReference type="Rhea" id="RHEA-COMP:12583"/>
        <dbReference type="Rhea" id="RHEA-COMP:12585"/>
        <dbReference type="ChEBI" id="CHEBI:15378"/>
        <dbReference type="ChEBI" id="CHEBI:57705"/>
        <dbReference type="ChEBI" id="CHEBI:58223"/>
        <dbReference type="ChEBI" id="CHEBI:132153"/>
        <dbReference type="ChEBI" id="CHEBI:132154"/>
        <dbReference type="EC" id="2.4.1.212"/>
    </reaction>
</comment>
<evidence type="ECO:0000256" key="10">
    <source>
        <dbReference type="ARBA" id="ARBA00040508"/>
    </source>
</evidence>
<dbReference type="InterPro" id="IPR029044">
    <property type="entry name" value="Nucleotide-diphossugar_trans"/>
</dbReference>
<feature type="domain" description="Glycosyltransferase 2-like" evidence="16">
    <location>
        <begin position="76"/>
        <end position="241"/>
    </location>
</feature>
<accession>D3EYT0</accession>
<keyword evidence="8 15" id="KW-0472">Membrane</keyword>
<organism evidence="17 18">
    <name type="scientific">Conexibacter woesei (strain DSM 14684 / CCUG 47730 / CIP 108061 / JCM 11494 / NBRC 100937 / ID131577)</name>
    <dbReference type="NCBI Taxonomy" id="469383"/>
    <lineage>
        <taxon>Bacteria</taxon>
        <taxon>Bacillati</taxon>
        <taxon>Actinomycetota</taxon>
        <taxon>Thermoleophilia</taxon>
        <taxon>Solirubrobacterales</taxon>
        <taxon>Conexibacteraceae</taxon>
        <taxon>Conexibacter</taxon>
    </lineage>
</organism>
<dbReference type="AlphaFoldDB" id="D3EYT0"/>
<name>D3EYT0_CONWI</name>
<comment type="pathway">
    <text evidence="2">Glycan biosynthesis; hyaluronan biosynthesis.</text>
</comment>
<keyword evidence="15" id="KW-1133">Transmembrane helix</keyword>
<dbReference type="Pfam" id="PF00535">
    <property type="entry name" value="Glycos_transf_2"/>
    <property type="match status" value="1"/>
</dbReference>
<keyword evidence="6" id="KW-0328">Glycosyltransferase</keyword>
<dbReference type="PANTHER" id="PTHR22913">
    <property type="entry name" value="HYALURONAN SYNTHASE"/>
    <property type="match status" value="1"/>
</dbReference>
<dbReference type="Proteomes" id="UP000008229">
    <property type="component" value="Chromosome"/>
</dbReference>
<evidence type="ECO:0000313" key="18">
    <source>
        <dbReference type="Proteomes" id="UP000008229"/>
    </source>
</evidence>
<protein>
    <recommendedName>
        <fullName evidence="10">Hyaluronan synthase</fullName>
        <ecNumber evidence="4">2.4.1.212</ecNumber>
    </recommendedName>
    <alternativeName>
        <fullName evidence="12">Hyaluronate synthase</fullName>
    </alternativeName>
    <alternativeName>
        <fullName evidence="11">Hyaluronic acid synthase</fullName>
    </alternativeName>
</protein>
<evidence type="ECO:0000256" key="4">
    <source>
        <dbReference type="ARBA" id="ARBA00012207"/>
    </source>
</evidence>
<comment type="function">
    <text evidence="9">Glycosaminoglycan synthesis. The hyaluronic acid capsule is involved in the pathogenicity of group A Streptococci; it may be the major virulence determinant.</text>
</comment>